<dbReference type="Pfam" id="PF00561">
    <property type="entry name" value="Abhydrolase_1"/>
    <property type="match status" value="1"/>
</dbReference>
<dbReference type="EMBL" id="JAVDQF010000001">
    <property type="protein sequence ID" value="MDR6271266.1"/>
    <property type="molecule type" value="Genomic_DNA"/>
</dbReference>
<gene>
    <name evidence="4" type="ORF">JOE69_003504</name>
</gene>
<dbReference type="InterPro" id="IPR000073">
    <property type="entry name" value="AB_hydrolase_1"/>
</dbReference>
<keyword evidence="4" id="KW-0031">Aminopeptidase</keyword>
<dbReference type="PANTHER" id="PTHR43248">
    <property type="entry name" value="2-SUCCINYL-6-HYDROXY-2,4-CYCLOHEXADIENE-1-CARBOXYLATE SYNTHASE"/>
    <property type="match status" value="1"/>
</dbReference>
<keyword evidence="5" id="KW-1185">Reference proteome</keyword>
<dbReference type="RefSeq" id="WP_309800974.1">
    <property type="nucleotide sequence ID" value="NZ_BAAAHY010000006.1"/>
</dbReference>
<dbReference type="Proteomes" id="UP001185069">
    <property type="component" value="Unassembled WGS sequence"/>
</dbReference>
<feature type="domain" description="AB hydrolase-1" evidence="3">
    <location>
        <begin position="56"/>
        <end position="224"/>
    </location>
</feature>
<dbReference type="PANTHER" id="PTHR43248:SF2">
    <property type="entry name" value="PROLYL AMINOPEPTIDASE"/>
    <property type="match status" value="1"/>
</dbReference>
<dbReference type="InterPro" id="IPR051601">
    <property type="entry name" value="Serine_prot/Carboxylest_S33"/>
</dbReference>
<evidence type="ECO:0000313" key="5">
    <source>
        <dbReference type="Proteomes" id="UP001185069"/>
    </source>
</evidence>
<keyword evidence="2 4" id="KW-0378">Hydrolase</keyword>
<dbReference type="InterPro" id="IPR002410">
    <property type="entry name" value="Peptidase_S33"/>
</dbReference>
<dbReference type="EC" id="3.4.11.5" evidence="4"/>
<evidence type="ECO:0000259" key="3">
    <source>
        <dbReference type="Pfam" id="PF00561"/>
    </source>
</evidence>
<comment type="caution">
    <text evidence="4">The sequence shown here is derived from an EMBL/GenBank/DDBJ whole genome shotgun (WGS) entry which is preliminary data.</text>
</comment>
<dbReference type="Gene3D" id="3.40.50.1820">
    <property type="entry name" value="alpha/beta hydrolase"/>
    <property type="match status" value="1"/>
</dbReference>
<dbReference type="PRINTS" id="PR00793">
    <property type="entry name" value="PROAMNOPTASE"/>
</dbReference>
<name>A0ABU1JIQ8_9MICC</name>
<comment type="similarity">
    <text evidence="1">Belongs to the peptidase S33 family.</text>
</comment>
<sequence length="440" mass="47946">MNPLDPAHRQTELLERGGFGYRTHVFRLPLDHAAPDGESISVFAREISDLARPDAPWLVYFQGGPGFRADRPAAPAGWIKEALKEFRVLLLDQRGTGLSSPANRKTLPARGDAAAQAAYLSQFRADSIVADAEAIRTALGSPPWTILGQSFGGFCALSYLSQHPEGLREVLITAGLAPLHGHPDRVYRATFARTAARNAEYFARYPADQDLAKRIARHLAEHAEFLPSGERLTPHRFQMLGGLLGGNSRIDLLHYLLEDAFPSPTGRAESAPALSDAFLEQVSAVVSYAQNPLYAVLHEAVYCQGEASNWSAARVAAERGDMDALADSFMFTGEAIMPWYFDEDPALVPLREVAELLARKADWPALYDPARLARNEVPVAATAYFDDIYVDHGLASETAAAVRGLKLWETGDYHHDGLRADGEKIFATLLAMARGGSAPA</sequence>
<evidence type="ECO:0000256" key="2">
    <source>
        <dbReference type="ARBA" id="ARBA00022801"/>
    </source>
</evidence>
<reference evidence="4 5" key="1">
    <citation type="submission" date="2023-07" db="EMBL/GenBank/DDBJ databases">
        <title>Sequencing the genomes of 1000 actinobacteria strains.</title>
        <authorList>
            <person name="Klenk H.-P."/>
        </authorList>
    </citation>
    <scope>NUCLEOTIDE SEQUENCE [LARGE SCALE GENOMIC DNA]</scope>
    <source>
        <strain evidence="4 5">DSM 14555</strain>
    </source>
</reference>
<dbReference type="SUPFAM" id="SSF53474">
    <property type="entry name" value="alpha/beta-Hydrolases"/>
    <property type="match status" value="1"/>
</dbReference>
<dbReference type="InterPro" id="IPR029058">
    <property type="entry name" value="AB_hydrolase_fold"/>
</dbReference>
<evidence type="ECO:0000313" key="4">
    <source>
        <dbReference type="EMBL" id="MDR6271266.1"/>
    </source>
</evidence>
<organism evidence="4 5">
    <name type="scientific">Arthrobacter russicus</name>
    <dbReference type="NCBI Taxonomy" id="172040"/>
    <lineage>
        <taxon>Bacteria</taxon>
        <taxon>Bacillati</taxon>
        <taxon>Actinomycetota</taxon>
        <taxon>Actinomycetes</taxon>
        <taxon>Micrococcales</taxon>
        <taxon>Micrococcaceae</taxon>
        <taxon>Arthrobacter</taxon>
    </lineage>
</organism>
<proteinExistence type="inferred from homology"/>
<accession>A0ABU1JIQ8</accession>
<protein>
    <submittedName>
        <fullName evidence="4">Proline iminopeptidase</fullName>
        <ecNumber evidence="4">3.4.11.5</ecNumber>
    </submittedName>
</protein>
<dbReference type="GO" id="GO:0004177">
    <property type="term" value="F:aminopeptidase activity"/>
    <property type="evidence" value="ECO:0007669"/>
    <property type="project" value="UniProtKB-KW"/>
</dbReference>
<evidence type="ECO:0000256" key="1">
    <source>
        <dbReference type="ARBA" id="ARBA00010088"/>
    </source>
</evidence>
<keyword evidence="4" id="KW-0645">Protease</keyword>